<accession>A0A6S6S3V4</accession>
<dbReference type="AlphaFoldDB" id="A0A6S6S3V4"/>
<reference evidence="1" key="1">
    <citation type="submission" date="2020-01" db="EMBL/GenBank/DDBJ databases">
        <authorList>
            <person name="Meier V. D."/>
            <person name="Meier V D."/>
        </authorList>
    </citation>
    <scope>NUCLEOTIDE SEQUENCE</scope>
    <source>
        <strain evidence="1">HLG_WM_MAG_12</strain>
    </source>
</reference>
<dbReference type="EMBL" id="CACVAW010000011">
    <property type="protein sequence ID" value="CAA6804270.1"/>
    <property type="molecule type" value="Genomic_DNA"/>
</dbReference>
<organism evidence="1">
    <name type="scientific">uncultured Campylobacterales bacterium</name>
    <dbReference type="NCBI Taxonomy" id="352960"/>
    <lineage>
        <taxon>Bacteria</taxon>
        <taxon>Pseudomonadati</taxon>
        <taxon>Campylobacterota</taxon>
        <taxon>Epsilonproteobacteria</taxon>
        <taxon>Campylobacterales</taxon>
        <taxon>environmental samples</taxon>
    </lineage>
</organism>
<name>A0A6S6S3V4_9BACT</name>
<gene>
    <name evidence="1" type="ORF">HELGO_WM31679</name>
</gene>
<proteinExistence type="predicted"/>
<protein>
    <submittedName>
        <fullName evidence="1">Uncharacterized protein</fullName>
    </submittedName>
</protein>
<evidence type="ECO:0000313" key="1">
    <source>
        <dbReference type="EMBL" id="CAA6804270.1"/>
    </source>
</evidence>
<sequence>MKDLSITVLGKSYKVSLDDGFKEFLQRNIEQDLGSNTVNDTKTLLNAYIKRCHELYVQDKEIKDIHSNLEQNTK</sequence>